<protein>
    <recommendedName>
        <fullName evidence="4">DNA topoisomerase (ATP-hydrolyzing)</fullName>
    </recommendedName>
</protein>
<evidence type="ECO:0000313" key="2">
    <source>
        <dbReference type="EMBL" id="MBK1783609.1"/>
    </source>
</evidence>
<evidence type="ECO:0008006" key="4">
    <source>
        <dbReference type="Google" id="ProtNLM"/>
    </source>
</evidence>
<dbReference type="InterPro" id="IPR013757">
    <property type="entry name" value="Topo_IIA_A_a_sf"/>
</dbReference>
<dbReference type="SUPFAM" id="SSF56719">
    <property type="entry name" value="Type II DNA topoisomerase"/>
    <property type="match status" value="1"/>
</dbReference>
<dbReference type="InterPro" id="IPR013760">
    <property type="entry name" value="Topo_IIA-like_dom_sf"/>
</dbReference>
<dbReference type="GO" id="GO:0005524">
    <property type="term" value="F:ATP binding"/>
    <property type="evidence" value="ECO:0007669"/>
    <property type="project" value="InterPro"/>
</dbReference>
<dbReference type="AlphaFoldDB" id="A0A934V3F2"/>
<dbReference type="GO" id="GO:0034335">
    <property type="term" value="F:DNA negative supercoiling activity"/>
    <property type="evidence" value="ECO:0007669"/>
    <property type="project" value="UniProtKB-ARBA"/>
</dbReference>
<comment type="catalytic activity">
    <reaction evidence="1">
        <text>ATP-dependent breakage, passage and rejoining of double-stranded DNA.</text>
        <dbReference type="EC" id="5.6.2.2"/>
    </reaction>
</comment>
<dbReference type="RefSeq" id="WP_200315057.1">
    <property type="nucleotide sequence ID" value="NZ_JAENJH010000001.1"/>
</dbReference>
<dbReference type="Gene3D" id="1.10.268.10">
    <property type="entry name" value="Topoisomerase, domain 3"/>
    <property type="match status" value="1"/>
</dbReference>
<sequence length="88" mass="9880">MPDNDDAARSRAVVLAALLIAIERRDALLAALWQTEDEQGARDAVQRVLGVSEVQARAVLDLQLRRFTPATLESLRAEYDQLRHLLED</sequence>
<reference evidence="2" key="1">
    <citation type="submission" date="2020-12" db="EMBL/GenBank/DDBJ databases">
        <title>Prauserella sp. ASG 168, a novel actinomycete isolated from cave rock.</title>
        <authorList>
            <person name="Suriyachadkun C."/>
        </authorList>
    </citation>
    <scope>NUCLEOTIDE SEQUENCE</scope>
    <source>
        <strain evidence="2">ASG 168</strain>
    </source>
</reference>
<dbReference type="EMBL" id="JAENJH010000001">
    <property type="protein sequence ID" value="MBK1783609.1"/>
    <property type="molecule type" value="Genomic_DNA"/>
</dbReference>
<dbReference type="Proteomes" id="UP000635245">
    <property type="component" value="Unassembled WGS sequence"/>
</dbReference>
<evidence type="ECO:0000313" key="3">
    <source>
        <dbReference type="Proteomes" id="UP000635245"/>
    </source>
</evidence>
<name>A0A934V3F2_9PSEU</name>
<evidence type="ECO:0000256" key="1">
    <source>
        <dbReference type="ARBA" id="ARBA00000185"/>
    </source>
</evidence>
<accession>A0A934V3F2</accession>
<dbReference type="GO" id="GO:0003677">
    <property type="term" value="F:DNA binding"/>
    <property type="evidence" value="ECO:0007669"/>
    <property type="project" value="InterPro"/>
</dbReference>
<proteinExistence type="predicted"/>
<organism evidence="2 3">
    <name type="scientific">Prauserella cavernicola</name>
    <dbReference type="NCBI Taxonomy" id="2800127"/>
    <lineage>
        <taxon>Bacteria</taxon>
        <taxon>Bacillati</taxon>
        <taxon>Actinomycetota</taxon>
        <taxon>Actinomycetes</taxon>
        <taxon>Pseudonocardiales</taxon>
        <taxon>Pseudonocardiaceae</taxon>
        <taxon>Prauserella</taxon>
    </lineage>
</organism>
<gene>
    <name evidence="2" type="ORF">JHE00_04660</name>
</gene>
<keyword evidence="3" id="KW-1185">Reference proteome</keyword>
<comment type="caution">
    <text evidence="2">The sequence shown here is derived from an EMBL/GenBank/DDBJ whole genome shotgun (WGS) entry which is preliminary data.</text>
</comment>